<keyword evidence="2" id="KW-0178">Competence</keyword>
<keyword evidence="3" id="KW-1133">Transmembrane helix</keyword>
<dbReference type="AlphaFoldDB" id="A0A2R6Y0F1"/>
<dbReference type="SUPFAM" id="SSF54523">
    <property type="entry name" value="Pili subunits"/>
    <property type="match status" value="1"/>
</dbReference>
<dbReference type="PROSITE" id="PS00409">
    <property type="entry name" value="PROKAR_NTER_METHYL"/>
    <property type="match status" value="1"/>
</dbReference>
<organism evidence="4 5">
    <name type="scientific">Candidatus Carbonibacillus altaicus</name>
    <dbReference type="NCBI Taxonomy" id="2163959"/>
    <lineage>
        <taxon>Bacteria</taxon>
        <taxon>Bacillati</taxon>
        <taxon>Bacillota</taxon>
        <taxon>Bacilli</taxon>
        <taxon>Bacillales</taxon>
        <taxon>Candidatus Carbonibacillus</taxon>
    </lineage>
</organism>
<feature type="transmembrane region" description="Helical" evidence="3">
    <location>
        <begin position="20"/>
        <end position="42"/>
    </location>
</feature>
<dbReference type="InterPro" id="IPR012902">
    <property type="entry name" value="N_methyl_site"/>
</dbReference>
<evidence type="ECO:0000256" key="2">
    <source>
        <dbReference type="ARBA" id="ARBA00023287"/>
    </source>
</evidence>
<dbReference type="NCBIfam" id="TIGR02532">
    <property type="entry name" value="IV_pilin_GFxxxE"/>
    <property type="match status" value="1"/>
</dbReference>
<protein>
    <recommendedName>
        <fullName evidence="6">Prepilin-type N-terminal cleavage/methylation domain-containing protein</fullName>
    </recommendedName>
</protein>
<evidence type="ECO:0000313" key="5">
    <source>
        <dbReference type="Proteomes" id="UP000244338"/>
    </source>
</evidence>
<proteinExistence type="predicted"/>
<dbReference type="Pfam" id="PF07963">
    <property type="entry name" value="N_methyl"/>
    <property type="match status" value="1"/>
</dbReference>
<sequence>MQGDKISTNGSRSSRYAQEAGVTLIEIMIVLGIIALLSAMLLPHGVGLLERMQLRKYETTFDRDIMLAQQVARLWTKKVEIQSKGVDLHYTIKLEGKDLLDRPFARELGLLKIEIDKNDKNNKNNKNIDFTYTIGQNGQSASQGDFTVKTLSGKEQTYGPANVSLRLIKK</sequence>
<evidence type="ECO:0000256" key="1">
    <source>
        <dbReference type="ARBA" id="ARBA00004241"/>
    </source>
</evidence>
<evidence type="ECO:0008006" key="6">
    <source>
        <dbReference type="Google" id="ProtNLM"/>
    </source>
</evidence>
<dbReference type="GO" id="GO:0030420">
    <property type="term" value="P:establishment of competence for transformation"/>
    <property type="evidence" value="ECO:0007669"/>
    <property type="project" value="UniProtKB-KW"/>
</dbReference>
<keyword evidence="3" id="KW-0812">Transmembrane</keyword>
<comment type="caution">
    <text evidence="4">The sequence shown here is derived from an EMBL/GenBank/DDBJ whole genome shotgun (WGS) entry which is preliminary data.</text>
</comment>
<dbReference type="EMBL" id="PEBX01000042">
    <property type="protein sequence ID" value="PTQ56143.1"/>
    <property type="molecule type" value="Genomic_DNA"/>
</dbReference>
<evidence type="ECO:0000256" key="3">
    <source>
        <dbReference type="SAM" id="Phobius"/>
    </source>
</evidence>
<reference evidence="5" key="1">
    <citation type="journal article" date="2018" name="Sci. Rep.">
        <title>Lignite coal burning seam in the remote Altai Mountains harbors a hydrogen-driven thermophilic microbial community.</title>
        <authorList>
            <person name="Kadnikov V.V."/>
            <person name="Mardanov A.V."/>
            <person name="Ivasenko D.A."/>
            <person name="Antsiferov D.V."/>
            <person name="Beletsky A.V."/>
            <person name="Karnachuk O.V."/>
            <person name="Ravin N.V."/>
        </authorList>
    </citation>
    <scope>NUCLEOTIDE SEQUENCE [LARGE SCALE GENOMIC DNA]</scope>
</reference>
<accession>A0A2R6Y0F1</accession>
<name>A0A2R6Y0F1_9BACL</name>
<dbReference type="InterPro" id="IPR045584">
    <property type="entry name" value="Pilin-like"/>
</dbReference>
<comment type="subcellular location">
    <subcellularLocation>
        <location evidence="1">Cell surface</location>
    </subcellularLocation>
</comment>
<keyword evidence="3" id="KW-0472">Membrane</keyword>
<dbReference type="Proteomes" id="UP000244338">
    <property type="component" value="Unassembled WGS sequence"/>
</dbReference>
<dbReference type="GO" id="GO:0009986">
    <property type="term" value="C:cell surface"/>
    <property type="evidence" value="ECO:0007669"/>
    <property type="project" value="UniProtKB-SubCell"/>
</dbReference>
<evidence type="ECO:0000313" key="4">
    <source>
        <dbReference type="EMBL" id="PTQ56143.1"/>
    </source>
</evidence>
<dbReference type="Gene3D" id="3.30.700.10">
    <property type="entry name" value="Glycoprotein, Type 4 Pilin"/>
    <property type="match status" value="1"/>
</dbReference>
<gene>
    <name evidence="4" type="ORF">BSOLF_0749</name>
</gene>